<accession>A0AAV7SVA8</accession>
<dbReference type="AlphaFoldDB" id="A0AAV7SVA8"/>
<organism evidence="1 2">
    <name type="scientific">Pleurodeles waltl</name>
    <name type="common">Iberian ribbed newt</name>
    <dbReference type="NCBI Taxonomy" id="8319"/>
    <lineage>
        <taxon>Eukaryota</taxon>
        <taxon>Metazoa</taxon>
        <taxon>Chordata</taxon>
        <taxon>Craniata</taxon>
        <taxon>Vertebrata</taxon>
        <taxon>Euteleostomi</taxon>
        <taxon>Amphibia</taxon>
        <taxon>Batrachia</taxon>
        <taxon>Caudata</taxon>
        <taxon>Salamandroidea</taxon>
        <taxon>Salamandridae</taxon>
        <taxon>Pleurodelinae</taxon>
        <taxon>Pleurodeles</taxon>
    </lineage>
</organism>
<reference evidence="1" key="1">
    <citation type="journal article" date="2022" name="bioRxiv">
        <title>Sequencing and chromosome-scale assembly of the giantPleurodeles waltlgenome.</title>
        <authorList>
            <person name="Brown T."/>
            <person name="Elewa A."/>
            <person name="Iarovenko S."/>
            <person name="Subramanian E."/>
            <person name="Araus A.J."/>
            <person name="Petzold A."/>
            <person name="Susuki M."/>
            <person name="Suzuki K.-i.T."/>
            <person name="Hayashi T."/>
            <person name="Toyoda A."/>
            <person name="Oliveira C."/>
            <person name="Osipova E."/>
            <person name="Leigh N.D."/>
            <person name="Simon A."/>
            <person name="Yun M.H."/>
        </authorList>
    </citation>
    <scope>NUCLEOTIDE SEQUENCE</scope>
    <source>
        <strain evidence="1">20211129_DDA</strain>
        <tissue evidence="1">Liver</tissue>
    </source>
</reference>
<comment type="caution">
    <text evidence="1">The sequence shown here is derived from an EMBL/GenBank/DDBJ whole genome shotgun (WGS) entry which is preliminary data.</text>
</comment>
<proteinExistence type="predicted"/>
<sequence>MQCCRGEAAKGVWSCWGGRCSAAEERLPRVSAEERLPRECGAAGEGDAVLQRRGCQGCAELLGREMQCCRGEAAKGARSCWEGDALLPRRGCQGCVELLGREMQCCEGEAAKGVWSCWGGRCSAAKERLSRVCGAAGEGDAVLRRRGCQGCVELLGREMQCCEGEAAKGVWSCCGGRCGAAEERLPRVCGAAGEGDALLPRRGCQGSVELLGREMKCCEGEAAKGVRSCCGGTCTPAEERLPRVCGAAGEGDAVLQRRGCQGCAGCWGGRCSAAEEKLSRVCGAAVEGDAVLPKRGCHGSVELLWREMRCCRGEAAKGVWSCWRGRCGAAEERLPRVCGAAVEGDALLPRRGCQGSVELLGREMQCCEGEAAKGVELLGREMQCCRGEAAKGVRSCWGGRCTAAEERLPRVCGAAGEGDAVLRRRGCQGCAELLGREMHCCRGEAAKGVAVAGSCRDSDEFQTAKEILIVITI</sequence>
<evidence type="ECO:0000313" key="1">
    <source>
        <dbReference type="EMBL" id="KAJ1168079.1"/>
    </source>
</evidence>
<evidence type="ECO:0000313" key="2">
    <source>
        <dbReference type="Proteomes" id="UP001066276"/>
    </source>
</evidence>
<gene>
    <name evidence="1" type="ORF">NDU88_000033</name>
</gene>
<name>A0AAV7SVA8_PLEWA</name>
<keyword evidence="2" id="KW-1185">Reference proteome</keyword>
<protein>
    <submittedName>
        <fullName evidence="1">Uncharacterized protein</fullName>
    </submittedName>
</protein>
<dbReference type="EMBL" id="JANPWB010000007">
    <property type="protein sequence ID" value="KAJ1168079.1"/>
    <property type="molecule type" value="Genomic_DNA"/>
</dbReference>
<dbReference type="Proteomes" id="UP001066276">
    <property type="component" value="Chromosome 4_1"/>
</dbReference>